<dbReference type="HOGENOM" id="CLU_654932_0_0_6"/>
<dbReference type="RefSeq" id="WP_004869292.1">
    <property type="nucleotide sequence ID" value="NZ_CP005986.1"/>
</dbReference>
<dbReference type="NCBIfam" id="TIGR03177">
    <property type="entry name" value="pilus_cpaB"/>
    <property type="match status" value="1"/>
</dbReference>
<dbReference type="InterPro" id="IPR017592">
    <property type="entry name" value="Pilus_assmbl_Flp-typ_CpaB"/>
</dbReference>
<keyword evidence="2" id="KW-1133">Transmembrane helix</keyword>
<evidence type="ECO:0000256" key="2">
    <source>
        <dbReference type="SAM" id="Phobius"/>
    </source>
</evidence>
<dbReference type="AlphaFoldDB" id="A0A059ZY27"/>
<dbReference type="SMART" id="SM00858">
    <property type="entry name" value="SAF"/>
    <property type="match status" value="1"/>
</dbReference>
<protein>
    <submittedName>
        <fullName evidence="4">Flp pilus assembly protein CpaB</fullName>
    </submittedName>
</protein>
<feature type="region of interest" description="Disordered" evidence="1">
    <location>
        <begin position="374"/>
        <end position="419"/>
    </location>
</feature>
<dbReference type="Pfam" id="PF16976">
    <property type="entry name" value="RcpC"/>
    <property type="match status" value="2"/>
</dbReference>
<dbReference type="EMBL" id="CP005986">
    <property type="protein sequence ID" value="AIA56440.1"/>
    <property type="molecule type" value="Genomic_DNA"/>
</dbReference>
<keyword evidence="2" id="KW-0812">Transmembrane</keyword>
<organism evidence="4 5">
    <name type="scientific">Acidithiobacillus caldus (strain ATCC 51756 / DSM 8584 / KU)</name>
    <dbReference type="NCBI Taxonomy" id="637389"/>
    <lineage>
        <taxon>Bacteria</taxon>
        <taxon>Pseudomonadati</taxon>
        <taxon>Pseudomonadota</taxon>
        <taxon>Acidithiobacillia</taxon>
        <taxon>Acidithiobacillales</taxon>
        <taxon>Acidithiobacillaceae</taxon>
        <taxon>Acidithiobacillus</taxon>
    </lineage>
</organism>
<evidence type="ECO:0000259" key="3">
    <source>
        <dbReference type="SMART" id="SM00858"/>
    </source>
</evidence>
<name>A0A059ZY27_ACICK</name>
<evidence type="ECO:0000256" key="1">
    <source>
        <dbReference type="SAM" id="MobiDB-lite"/>
    </source>
</evidence>
<dbReference type="CDD" id="cd11614">
    <property type="entry name" value="SAF_CpaB_FlgA_like"/>
    <property type="match status" value="1"/>
</dbReference>
<dbReference type="KEGG" id="acz:Acaty_c2596"/>
<dbReference type="Proteomes" id="UP000005522">
    <property type="component" value="Chromosome"/>
</dbReference>
<keyword evidence="2" id="KW-0472">Membrane</keyword>
<feature type="transmembrane region" description="Helical" evidence="2">
    <location>
        <begin position="22"/>
        <end position="43"/>
    </location>
</feature>
<sequence length="419" mass="44347">MATPLPPEFEPGTVQKKPARAIGGWLILAVAILAGLGATYLAVHTLRSREEAALAELRASQKNSTIKAVVPVQDIAPGTILDLSMVAARSIPADTAPSDVITPETFDQYAGHRVNVPLLQGRPILASYLSGRRTLADIVDPDKLAMTFTVDNVSTLDGLLQPGDHVDVLWFYAGGGADGQAAGDGSRSRRVSLPGMEDGAEGAFGAGPGGIPDGLSLVDAERRGGPLIFRAGPSEAESRLPKETVRYLEHDLKIIATGTRTVADDSAANINNDPAQRGQPVQFNTVTVALSPEQIQKLVMAKRVGELQLVLRSHDSKVVTPAKVYTVRDVLGIRSRPGGPLYAADAIEYIVGGTSQNGQLTPRLDVRNLRRVAEGPLPGRRGGFPPQARLDSGGNQQRPVPVDQLLPSVNPSYPPALRP</sequence>
<dbReference type="eggNOG" id="COG3745">
    <property type="taxonomic scope" value="Bacteria"/>
</dbReference>
<dbReference type="InterPro" id="IPR013974">
    <property type="entry name" value="SAF"/>
</dbReference>
<gene>
    <name evidence="4" type="ORF">Acaty_c2596</name>
</gene>
<accession>A0A059ZY27</accession>
<proteinExistence type="predicted"/>
<evidence type="ECO:0000313" key="5">
    <source>
        <dbReference type="Proteomes" id="UP000005522"/>
    </source>
</evidence>
<reference evidence="4 5" key="1">
    <citation type="journal article" date="2009" name="J. Bacteriol.">
        <title>Draft genome sequence of the extremely acidophilic bacterium Acidithiobacillus caldus ATCC 51756 reveals metabolic versatility in the genus Acidithiobacillus.</title>
        <authorList>
            <person name="Valdes J."/>
            <person name="Quatrini R."/>
            <person name="Hallberg K."/>
            <person name="Dopson M."/>
            <person name="Valenzuela P.D."/>
            <person name="Holmes D.S."/>
        </authorList>
    </citation>
    <scope>NUCLEOTIDE SEQUENCE [LARGE SCALE GENOMIC DNA]</scope>
    <source>
        <strain evidence="5">ATCC 51756 / DSM 8584 / KU</strain>
    </source>
</reference>
<evidence type="ECO:0000313" key="4">
    <source>
        <dbReference type="EMBL" id="AIA56440.1"/>
    </source>
</evidence>
<dbReference type="InterPro" id="IPR031571">
    <property type="entry name" value="RcpC_dom"/>
</dbReference>
<feature type="domain" description="SAF" evidence="3">
    <location>
        <begin position="66"/>
        <end position="130"/>
    </location>
</feature>
<feature type="compositionally biased region" description="Low complexity" evidence="1">
    <location>
        <begin position="375"/>
        <end position="386"/>
    </location>
</feature>
<dbReference type="Pfam" id="PF08666">
    <property type="entry name" value="SAF"/>
    <property type="match status" value="1"/>
</dbReference>